<dbReference type="AlphaFoldDB" id="A0A2S2R399"/>
<name>A0A2S2R399_9HEMI</name>
<evidence type="ECO:0000313" key="1">
    <source>
        <dbReference type="EMBL" id="MBY84527.1"/>
    </source>
</evidence>
<protein>
    <submittedName>
        <fullName evidence="1">Uncharacterized protein</fullName>
    </submittedName>
</protein>
<dbReference type="EMBL" id="GGMS01015324">
    <property type="protein sequence ID" value="MBY84527.1"/>
    <property type="molecule type" value="Transcribed_RNA"/>
</dbReference>
<accession>A0A2S2R399</accession>
<organism evidence="1">
    <name type="scientific">Sipha flava</name>
    <name type="common">yellow sugarcane aphid</name>
    <dbReference type="NCBI Taxonomy" id="143950"/>
    <lineage>
        <taxon>Eukaryota</taxon>
        <taxon>Metazoa</taxon>
        <taxon>Ecdysozoa</taxon>
        <taxon>Arthropoda</taxon>
        <taxon>Hexapoda</taxon>
        <taxon>Insecta</taxon>
        <taxon>Pterygota</taxon>
        <taxon>Neoptera</taxon>
        <taxon>Paraneoptera</taxon>
        <taxon>Hemiptera</taxon>
        <taxon>Sternorrhyncha</taxon>
        <taxon>Aphidomorpha</taxon>
        <taxon>Aphidoidea</taxon>
        <taxon>Aphididae</taxon>
        <taxon>Sipha</taxon>
    </lineage>
</organism>
<gene>
    <name evidence="1" type="ORF">g.1600</name>
</gene>
<sequence>MPFCFEPRHSAYTYEHSYRHAEREVFYHRGKTLTLCQYIAIIHFCTYQITITRRVTIVKSRGRAWRFSPVGCRGFDVGLEKNVKIPVLTALEQYKFYDG</sequence>
<reference evidence="1" key="1">
    <citation type="submission" date="2018-04" db="EMBL/GenBank/DDBJ databases">
        <title>Transcriptome assembly of Sipha flava.</title>
        <authorList>
            <person name="Scully E.D."/>
            <person name="Geib S.M."/>
            <person name="Palmer N.A."/>
            <person name="Koch K."/>
            <person name="Bradshaw J."/>
            <person name="Heng-Moss T."/>
            <person name="Sarath G."/>
        </authorList>
    </citation>
    <scope>NUCLEOTIDE SEQUENCE</scope>
</reference>
<proteinExistence type="predicted"/>